<gene>
    <name evidence="1" type="ORF">WDK88_29680</name>
</gene>
<accession>A0ABZ2NRR5</accession>
<dbReference type="EMBL" id="CP147711">
    <property type="protein sequence ID" value="WXC77587.1"/>
    <property type="molecule type" value="Genomic_DNA"/>
</dbReference>
<organism evidence="1 2">
    <name type="scientific">Bradyrhizobium septentrionale</name>
    <dbReference type="NCBI Taxonomy" id="1404411"/>
    <lineage>
        <taxon>Bacteria</taxon>
        <taxon>Pseudomonadati</taxon>
        <taxon>Pseudomonadota</taxon>
        <taxon>Alphaproteobacteria</taxon>
        <taxon>Hyphomicrobiales</taxon>
        <taxon>Nitrobacteraceae</taxon>
        <taxon>Bradyrhizobium</taxon>
    </lineage>
</organism>
<evidence type="ECO:0000313" key="1">
    <source>
        <dbReference type="EMBL" id="WXC77587.1"/>
    </source>
</evidence>
<keyword evidence="2" id="KW-1185">Reference proteome</keyword>
<evidence type="ECO:0000313" key="2">
    <source>
        <dbReference type="Proteomes" id="UP001432046"/>
    </source>
</evidence>
<name>A0ABZ2NRR5_9BRAD</name>
<reference evidence="1" key="2">
    <citation type="submission" date="2024-03" db="EMBL/GenBank/DDBJ databases">
        <authorList>
            <person name="Bromfield E.S.P."/>
            <person name="Cloutier S."/>
        </authorList>
    </citation>
    <scope>NUCLEOTIDE SEQUENCE</scope>
    <source>
        <strain evidence="1">5S5</strain>
    </source>
</reference>
<protein>
    <recommendedName>
        <fullName evidence="3">Peptidase M41 domain-containing protein</fullName>
    </recommendedName>
</protein>
<dbReference type="InterPro" id="IPR037219">
    <property type="entry name" value="Peptidase_M41-like"/>
</dbReference>
<dbReference type="RefSeq" id="WP_338833572.1">
    <property type="nucleotide sequence ID" value="NZ_CP147711.1"/>
</dbReference>
<proteinExistence type="predicted"/>
<reference evidence="1" key="1">
    <citation type="journal article" date="2021" name="Int. J. Syst. Evol. Microbiol.">
        <title>Bradyrhizobium septentrionale sp. nov. (sv. septentrionale) and Bradyrhizobium quebecense sp. nov. (sv. septentrionale) associated with legumes native to Canada possess rearranged symbiosis genes and numerous insertion sequences.</title>
        <authorList>
            <person name="Bromfield E.S.P."/>
            <person name="Cloutier S."/>
        </authorList>
    </citation>
    <scope>NUCLEOTIDE SEQUENCE</scope>
    <source>
        <strain evidence="1">5S5</strain>
    </source>
</reference>
<dbReference type="Proteomes" id="UP001432046">
    <property type="component" value="Chromosome"/>
</dbReference>
<dbReference type="SUPFAM" id="SSF140990">
    <property type="entry name" value="FtsH protease domain-like"/>
    <property type="match status" value="1"/>
</dbReference>
<dbReference type="Gene3D" id="1.20.58.760">
    <property type="entry name" value="Peptidase M41"/>
    <property type="match status" value="1"/>
</dbReference>
<sequence length="192" mass="21303">MDGIEETNDPHHSATHEAGHAVIARVLTLACGGATIVPDYDDGSAGHSITEDPSECVYEWEKRGKVRDNPDAVLYARIIAFMAGAEAEQVLLGATQGGDGDDRDQIELMAAELVAIQLGASWSRIEPRLRAMTRMLVRRHRARIEWVAAAMLERRTLSREELDHLVGRSVNDVKVNAPFLLLMHQRRNEDEA</sequence>
<evidence type="ECO:0008006" key="3">
    <source>
        <dbReference type="Google" id="ProtNLM"/>
    </source>
</evidence>